<dbReference type="InterPro" id="IPR029058">
    <property type="entry name" value="AB_hydrolase_fold"/>
</dbReference>
<gene>
    <name evidence="2" type="ORF">HD594_000505</name>
</gene>
<dbReference type="GO" id="GO:0008806">
    <property type="term" value="F:carboxymethylenebutenolidase activity"/>
    <property type="evidence" value="ECO:0007669"/>
    <property type="project" value="UniProtKB-EC"/>
</dbReference>
<accession>A0A7X0FMF3</accession>
<dbReference type="InterPro" id="IPR051049">
    <property type="entry name" value="Dienelactone_hydrolase-like"/>
</dbReference>
<dbReference type="Proteomes" id="UP000537775">
    <property type="component" value="Unassembled WGS sequence"/>
</dbReference>
<dbReference type="EC" id="3.1.1.45" evidence="2"/>
<keyword evidence="3" id="KW-1185">Reference proteome</keyword>
<protein>
    <submittedName>
        <fullName evidence="2">Carboxymethylenebutenolidase</fullName>
        <ecNumber evidence="2">3.1.1.45</ecNumber>
    </submittedName>
</protein>
<feature type="domain" description="Dienelactone hydrolase" evidence="1">
    <location>
        <begin position="17"/>
        <end position="242"/>
    </location>
</feature>
<reference evidence="2 3" key="1">
    <citation type="submission" date="2020-08" db="EMBL/GenBank/DDBJ databases">
        <title>Sequencing the genomes of 1000 actinobacteria strains.</title>
        <authorList>
            <person name="Klenk H.-P."/>
        </authorList>
    </citation>
    <scope>NUCLEOTIDE SEQUENCE [LARGE SCALE GENOMIC DNA]</scope>
    <source>
        <strain evidence="2 3">DSM 12511</strain>
    </source>
</reference>
<dbReference type="InterPro" id="IPR002925">
    <property type="entry name" value="Dienelactn_hydro"/>
</dbReference>
<dbReference type="RefSeq" id="WP_184749445.1">
    <property type="nucleotide sequence ID" value="NZ_BAAAJR010000003.1"/>
</dbReference>
<dbReference type="Pfam" id="PF01738">
    <property type="entry name" value="DLH"/>
    <property type="match status" value="1"/>
</dbReference>
<dbReference type="PANTHER" id="PTHR46623">
    <property type="entry name" value="CARBOXYMETHYLENEBUTENOLIDASE-RELATED"/>
    <property type="match status" value="1"/>
</dbReference>
<dbReference type="SUPFAM" id="SSF53474">
    <property type="entry name" value="alpha/beta-Hydrolases"/>
    <property type="match status" value="1"/>
</dbReference>
<evidence type="ECO:0000313" key="2">
    <source>
        <dbReference type="EMBL" id="MBB6390192.1"/>
    </source>
</evidence>
<evidence type="ECO:0000259" key="1">
    <source>
        <dbReference type="Pfam" id="PF01738"/>
    </source>
</evidence>
<dbReference type="AlphaFoldDB" id="A0A7X0FMF3"/>
<dbReference type="PANTHER" id="PTHR46623:SF6">
    <property type="entry name" value="ALPHA_BETA-HYDROLASES SUPERFAMILY PROTEIN"/>
    <property type="match status" value="1"/>
</dbReference>
<sequence>MTITIEAAEHNGVPLRVAVPEGTPRGGVIVLHQAPGYTPQIAEWLQRLAENGYAAVAPLLHHRRGVEQLDPFEFGGIEEFALALPGDDTVAADIAEAADYLRRQGIDTANIGALGFSFGGRAALVAALNGSVAAATSYYANGIIEPGYGDNLGLPALADRLGGLTTPWLGLFGADDFLLAEGELDAIEEALRILDTHAEVIRYPGAGHAFDMEEFMPGAPSPLIPEAAADARTRTLAFFEQHLS</sequence>
<name>A0A7X0FMF3_9MICO</name>
<dbReference type="EMBL" id="JACHML010000001">
    <property type="protein sequence ID" value="MBB6390192.1"/>
    <property type="molecule type" value="Genomic_DNA"/>
</dbReference>
<dbReference type="Gene3D" id="3.40.50.1820">
    <property type="entry name" value="alpha/beta hydrolase"/>
    <property type="match status" value="1"/>
</dbReference>
<keyword evidence="2" id="KW-0378">Hydrolase</keyword>
<organism evidence="2 3">
    <name type="scientific">Microbacterium thalassium</name>
    <dbReference type="NCBI Taxonomy" id="362649"/>
    <lineage>
        <taxon>Bacteria</taxon>
        <taxon>Bacillati</taxon>
        <taxon>Actinomycetota</taxon>
        <taxon>Actinomycetes</taxon>
        <taxon>Micrococcales</taxon>
        <taxon>Microbacteriaceae</taxon>
        <taxon>Microbacterium</taxon>
    </lineage>
</organism>
<proteinExistence type="predicted"/>
<comment type="caution">
    <text evidence="2">The sequence shown here is derived from an EMBL/GenBank/DDBJ whole genome shotgun (WGS) entry which is preliminary data.</text>
</comment>
<evidence type="ECO:0000313" key="3">
    <source>
        <dbReference type="Proteomes" id="UP000537775"/>
    </source>
</evidence>